<evidence type="ECO:0000313" key="1">
    <source>
        <dbReference type="EMBL" id="KAF7297394.1"/>
    </source>
</evidence>
<dbReference type="RefSeq" id="XP_037217753.1">
    <property type="nucleotide sequence ID" value="XM_037366341.1"/>
</dbReference>
<protein>
    <submittedName>
        <fullName evidence="1">Uncharacterized protein</fullName>
    </submittedName>
</protein>
<accession>A0A8H6SDF4</accession>
<keyword evidence="2" id="KW-1185">Reference proteome</keyword>
<gene>
    <name evidence="1" type="ORF">MIND_00973000</name>
</gene>
<sequence length="260" mass="29555">MSTAEPTGPLCAIGIYRAPASDPETNNKFRSEMKKFMHDAHVLPASKNNLLKLNVVYQNDELQESGALSKLGFPPAPATVVVTVEAKTKQDMLKCLEDSDLCNLVWNGASFGLQDGACVFSADIVTKIDQYKSPKGHETCHGLFVFKIPSEYHFTVGEYHKKIEDMVDKFIALPIAQQHLVKHTIWLQNQELDEVFRHWRMPDPEKTVVLMLECDTWESMNELLTDDHIQRIIHEANADFKIHEDSNCFTGDVVNLLYEY</sequence>
<name>A0A8H6SDF4_9AGAR</name>
<reference evidence="1" key="1">
    <citation type="submission" date="2020-05" db="EMBL/GenBank/DDBJ databases">
        <title>Mycena genomes resolve the evolution of fungal bioluminescence.</title>
        <authorList>
            <person name="Tsai I.J."/>
        </authorList>
    </citation>
    <scope>NUCLEOTIDE SEQUENCE</scope>
    <source>
        <strain evidence="1">171206Taipei</strain>
    </source>
</reference>
<dbReference type="Proteomes" id="UP000636479">
    <property type="component" value="Unassembled WGS sequence"/>
</dbReference>
<dbReference type="GeneID" id="59348857"/>
<dbReference type="OrthoDB" id="3007218at2759"/>
<organism evidence="1 2">
    <name type="scientific">Mycena indigotica</name>
    <dbReference type="NCBI Taxonomy" id="2126181"/>
    <lineage>
        <taxon>Eukaryota</taxon>
        <taxon>Fungi</taxon>
        <taxon>Dikarya</taxon>
        <taxon>Basidiomycota</taxon>
        <taxon>Agaricomycotina</taxon>
        <taxon>Agaricomycetes</taxon>
        <taxon>Agaricomycetidae</taxon>
        <taxon>Agaricales</taxon>
        <taxon>Marasmiineae</taxon>
        <taxon>Mycenaceae</taxon>
        <taxon>Mycena</taxon>
    </lineage>
</organism>
<dbReference type="EMBL" id="JACAZF010000008">
    <property type="protein sequence ID" value="KAF7297394.1"/>
    <property type="molecule type" value="Genomic_DNA"/>
</dbReference>
<comment type="caution">
    <text evidence="1">The sequence shown here is derived from an EMBL/GenBank/DDBJ whole genome shotgun (WGS) entry which is preliminary data.</text>
</comment>
<proteinExistence type="predicted"/>
<dbReference type="AlphaFoldDB" id="A0A8H6SDF4"/>
<evidence type="ECO:0000313" key="2">
    <source>
        <dbReference type="Proteomes" id="UP000636479"/>
    </source>
</evidence>